<comment type="caution">
    <text evidence="1">The sequence shown here is derived from an EMBL/GenBank/DDBJ whole genome shotgun (WGS) entry which is preliminary data.</text>
</comment>
<name>A0AAD9GGT9_9STRA</name>
<keyword evidence="2" id="KW-1185">Reference proteome</keyword>
<dbReference type="Proteomes" id="UP001259832">
    <property type="component" value="Unassembled WGS sequence"/>
</dbReference>
<sequence>MVSLGKHWKPGTYPKIPSTTVNDQERFNMYSWTLSEYQEALKHEKIFTHVMKMFGVNSLVPVDGRDELAGVKYYVAGGSARMMFDFSTGEAETALTDALSCTDDPGSDDAIDLVLPQMWFEPLKWNNGGFDAVFVDYRDVADTDTTAKQAGYRYKLHVRLT</sequence>
<accession>A0AAD9GGT9</accession>
<dbReference type="EMBL" id="JASMQC010000018">
    <property type="protein sequence ID" value="KAK1938143.1"/>
    <property type="molecule type" value="Genomic_DNA"/>
</dbReference>
<dbReference type="AlphaFoldDB" id="A0AAD9GGT9"/>
<gene>
    <name evidence="1" type="ORF">P3T76_009293</name>
</gene>
<reference evidence="1" key="1">
    <citation type="submission" date="2023-08" db="EMBL/GenBank/DDBJ databases">
        <title>Reference Genome Resource for the Citrus Pathogen Phytophthora citrophthora.</title>
        <authorList>
            <person name="Moller H."/>
            <person name="Coetzee B."/>
            <person name="Rose L.J."/>
            <person name="Van Niekerk J.M."/>
        </authorList>
    </citation>
    <scope>NUCLEOTIDE SEQUENCE</scope>
    <source>
        <strain evidence="1">STE-U-9442</strain>
    </source>
</reference>
<proteinExistence type="predicted"/>
<organism evidence="1 2">
    <name type="scientific">Phytophthora citrophthora</name>
    <dbReference type="NCBI Taxonomy" id="4793"/>
    <lineage>
        <taxon>Eukaryota</taxon>
        <taxon>Sar</taxon>
        <taxon>Stramenopiles</taxon>
        <taxon>Oomycota</taxon>
        <taxon>Peronosporomycetes</taxon>
        <taxon>Peronosporales</taxon>
        <taxon>Peronosporaceae</taxon>
        <taxon>Phytophthora</taxon>
    </lineage>
</organism>
<evidence type="ECO:0000313" key="2">
    <source>
        <dbReference type="Proteomes" id="UP001259832"/>
    </source>
</evidence>
<protein>
    <submittedName>
        <fullName evidence="1">Uncharacterized protein</fullName>
    </submittedName>
</protein>
<evidence type="ECO:0000313" key="1">
    <source>
        <dbReference type="EMBL" id="KAK1938143.1"/>
    </source>
</evidence>